<organism evidence="2">
    <name type="scientific">marine metagenome</name>
    <dbReference type="NCBI Taxonomy" id="408172"/>
    <lineage>
        <taxon>unclassified sequences</taxon>
        <taxon>metagenomes</taxon>
        <taxon>ecological metagenomes</taxon>
    </lineage>
</organism>
<evidence type="ECO:0000313" key="2">
    <source>
        <dbReference type="EMBL" id="SVB34764.1"/>
    </source>
</evidence>
<feature type="transmembrane region" description="Helical" evidence="1">
    <location>
        <begin position="93"/>
        <end position="115"/>
    </location>
</feature>
<keyword evidence="1" id="KW-1133">Transmembrane helix</keyword>
<feature type="transmembrane region" description="Helical" evidence="1">
    <location>
        <begin position="171"/>
        <end position="187"/>
    </location>
</feature>
<keyword evidence="1" id="KW-0812">Transmembrane</keyword>
<feature type="non-terminal residue" evidence="2">
    <location>
        <position position="339"/>
    </location>
</feature>
<dbReference type="EMBL" id="UINC01038163">
    <property type="protein sequence ID" value="SVB34764.1"/>
    <property type="molecule type" value="Genomic_DNA"/>
</dbReference>
<gene>
    <name evidence="2" type="ORF">METZ01_LOCUS187618</name>
</gene>
<name>A0A382D9R3_9ZZZZ</name>
<evidence type="ECO:0000256" key="1">
    <source>
        <dbReference type="SAM" id="Phobius"/>
    </source>
</evidence>
<sequence length="339" mass="35262">MACRIWDWAVERPVLAVVVVSAAARLSVALVLNLFDIWSLAPDAVQYLAVAEANADGRLEEFWAGYGASLYGSTRSFSGQLWFLFELFGPYRLLGQLLAVFYGVLTAGLTAYLALRLLRPAFALLAGMIVAFLPSQILFSSVTLRESLVWALLAAAAVICSRLGPRVSRPSIVIGVAGLAVLFYLLATVRAQTAIIALWCMTLALVAVRGHRLLRCGSAAVLFLVVPLLIGYSPGGVTYLIKSASRLGTVRTYMAMSAESAINELEPLYPEAGVGDGVQAGVGDGVGDGVQAGVGDGVGDGVQAAVQDEVGDGVQAAVQDGVGDGVGDGVQDAVQDGVG</sequence>
<feature type="transmembrane region" description="Helical" evidence="1">
    <location>
        <begin position="122"/>
        <end position="142"/>
    </location>
</feature>
<evidence type="ECO:0008006" key="3">
    <source>
        <dbReference type="Google" id="ProtNLM"/>
    </source>
</evidence>
<feature type="transmembrane region" description="Helical" evidence="1">
    <location>
        <begin position="148"/>
        <end position="164"/>
    </location>
</feature>
<keyword evidence="1" id="KW-0472">Membrane</keyword>
<protein>
    <recommendedName>
        <fullName evidence="3">Glycosyltransferase RgtA/B/C/D-like domain-containing protein</fullName>
    </recommendedName>
</protein>
<reference evidence="2" key="1">
    <citation type="submission" date="2018-05" db="EMBL/GenBank/DDBJ databases">
        <authorList>
            <person name="Lanie J.A."/>
            <person name="Ng W.-L."/>
            <person name="Kazmierczak K.M."/>
            <person name="Andrzejewski T.M."/>
            <person name="Davidsen T.M."/>
            <person name="Wayne K.J."/>
            <person name="Tettelin H."/>
            <person name="Glass J.I."/>
            <person name="Rusch D."/>
            <person name="Podicherti R."/>
            <person name="Tsui H.-C.T."/>
            <person name="Winkler M.E."/>
        </authorList>
    </citation>
    <scope>NUCLEOTIDE SEQUENCE</scope>
</reference>
<feature type="transmembrane region" description="Helical" evidence="1">
    <location>
        <begin position="14"/>
        <end position="35"/>
    </location>
</feature>
<proteinExistence type="predicted"/>
<dbReference type="AlphaFoldDB" id="A0A382D9R3"/>
<feature type="transmembrane region" description="Helical" evidence="1">
    <location>
        <begin position="220"/>
        <end position="241"/>
    </location>
</feature>
<accession>A0A382D9R3</accession>